<dbReference type="Gene3D" id="3.10.105.10">
    <property type="entry name" value="Dipeptide-binding Protein, Domain 3"/>
    <property type="match status" value="1"/>
</dbReference>
<dbReference type="Gene3D" id="3.90.76.10">
    <property type="entry name" value="Dipeptide-binding Protein, Domain 1"/>
    <property type="match status" value="1"/>
</dbReference>
<evidence type="ECO:0000256" key="1">
    <source>
        <dbReference type="ARBA" id="ARBA00005695"/>
    </source>
</evidence>
<organism evidence="6 7">
    <name type="scientific">Candidatus Jacksonbacteria bacterium RIFCSPLOWO2_02_FULL_44_20</name>
    <dbReference type="NCBI Taxonomy" id="1798460"/>
    <lineage>
        <taxon>Bacteria</taxon>
        <taxon>Candidatus Jacksoniibacteriota</taxon>
    </lineage>
</organism>
<feature type="transmembrane region" description="Helical" evidence="4">
    <location>
        <begin position="21"/>
        <end position="43"/>
    </location>
</feature>
<dbReference type="InterPro" id="IPR000914">
    <property type="entry name" value="SBP_5_dom"/>
</dbReference>
<evidence type="ECO:0000256" key="2">
    <source>
        <dbReference type="ARBA" id="ARBA00022448"/>
    </source>
</evidence>
<keyword evidence="2" id="KW-0813">Transport</keyword>
<comment type="similarity">
    <text evidence="1">Belongs to the bacterial solute-binding protein 5 family.</text>
</comment>
<sequence length="570" mass="63743">MNSNIYKKIKIIPKILTYKEKIVLSTLAALALASVAFIGMKWINRHSVFLAKNGGTYIEGAVGSPKAINPIFASANEIDNDITHLLFNGLFKNKNDEIVPDIATGLTVSEDKLTYTVKIRTDAIFHDLVPLTADDVVFTVETAQNETIRSSLYGTLHGVKIEKKDDSTVAFTLQQPFAPFPSLLTFGILPKHIWETVPIEAMRFAEANIKTPIGTGPFKIKRFKTNSLGIIKSYTLARNETYFQKPPYLNEIIIKFYPDSQTAIDALKNKNIDGLRSVPSSYQAIVTTKKTELTALSLTQYSAIFFNSEHNKQLSDVRIRKALASSINKTELVETALSGNGVIIDSPILPGFLGFNPSVKKYPYNPEEAEKLIAEAGWKKIKTGEKIAWQKGDDILKVGLTTVDSLETNSVLMFVRKQWEQIGVTVAPVIIPKEELAKSVIEPRDYDALLIGNNVGNDPDPYAFWHSSQIEVSGGVNLALYKNPKVDALLEEARKLADRGERARKYVAFQDIIAEDMPAIFLYNPTYSYLQSKKLKGFTTTAITTPADRFNNVEEWYIKTKRKFEVRITK</sequence>
<dbReference type="InterPro" id="IPR030678">
    <property type="entry name" value="Peptide/Ni-bd"/>
</dbReference>
<keyword evidence="4" id="KW-0472">Membrane</keyword>
<dbReference type="PANTHER" id="PTHR30290">
    <property type="entry name" value="PERIPLASMIC BINDING COMPONENT OF ABC TRANSPORTER"/>
    <property type="match status" value="1"/>
</dbReference>
<comment type="caution">
    <text evidence="6">The sequence shown here is derived from an EMBL/GenBank/DDBJ whole genome shotgun (WGS) entry which is preliminary data.</text>
</comment>
<dbReference type="CDD" id="cd08513">
    <property type="entry name" value="PBP2_thermophilic_Hb8_like"/>
    <property type="match status" value="1"/>
</dbReference>
<dbReference type="PANTHER" id="PTHR30290:SF9">
    <property type="entry name" value="OLIGOPEPTIDE-BINDING PROTEIN APPA"/>
    <property type="match status" value="1"/>
</dbReference>
<dbReference type="Proteomes" id="UP000178315">
    <property type="component" value="Unassembled WGS sequence"/>
</dbReference>
<protein>
    <recommendedName>
        <fullName evidence="5">Solute-binding protein family 5 domain-containing protein</fullName>
    </recommendedName>
</protein>
<evidence type="ECO:0000256" key="3">
    <source>
        <dbReference type="ARBA" id="ARBA00022729"/>
    </source>
</evidence>
<dbReference type="PIRSF" id="PIRSF002741">
    <property type="entry name" value="MppA"/>
    <property type="match status" value="1"/>
</dbReference>
<evidence type="ECO:0000313" key="7">
    <source>
        <dbReference type="Proteomes" id="UP000178315"/>
    </source>
</evidence>
<dbReference type="GO" id="GO:1904680">
    <property type="term" value="F:peptide transmembrane transporter activity"/>
    <property type="evidence" value="ECO:0007669"/>
    <property type="project" value="TreeGrafter"/>
</dbReference>
<dbReference type="GO" id="GO:0043190">
    <property type="term" value="C:ATP-binding cassette (ABC) transporter complex"/>
    <property type="evidence" value="ECO:0007669"/>
    <property type="project" value="InterPro"/>
</dbReference>
<keyword evidence="4" id="KW-1133">Transmembrane helix</keyword>
<dbReference type="EMBL" id="MHJU01000016">
    <property type="protein sequence ID" value="OGY73194.1"/>
    <property type="molecule type" value="Genomic_DNA"/>
</dbReference>
<gene>
    <name evidence="6" type="ORF">A3H61_05380</name>
</gene>
<name>A0A1G2A8M0_9BACT</name>
<evidence type="ECO:0000256" key="4">
    <source>
        <dbReference type="SAM" id="Phobius"/>
    </source>
</evidence>
<dbReference type="Gene3D" id="3.40.190.10">
    <property type="entry name" value="Periplasmic binding protein-like II"/>
    <property type="match status" value="1"/>
</dbReference>
<reference evidence="6 7" key="1">
    <citation type="journal article" date="2016" name="Nat. Commun.">
        <title>Thousands of microbial genomes shed light on interconnected biogeochemical processes in an aquifer system.</title>
        <authorList>
            <person name="Anantharaman K."/>
            <person name="Brown C.T."/>
            <person name="Hug L.A."/>
            <person name="Sharon I."/>
            <person name="Castelle C.J."/>
            <person name="Probst A.J."/>
            <person name="Thomas B.C."/>
            <person name="Singh A."/>
            <person name="Wilkins M.J."/>
            <person name="Karaoz U."/>
            <person name="Brodie E.L."/>
            <person name="Williams K.H."/>
            <person name="Hubbard S.S."/>
            <person name="Banfield J.F."/>
        </authorList>
    </citation>
    <scope>NUCLEOTIDE SEQUENCE [LARGE SCALE GENOMIC DNA]</scope>
</reference>
<dbReference type="InterPro" id="IPR039424">
    <property type="entry name" value="SBP_5"/>
</dbReference>
<keyword evidence="3" id="KW-0732">Signal</keyword>
<dbReference type="GO" id="GO:0042597">
    <property type="term" value="C:periplasmic space"/>
    <property type="evidence" value="ECO:0007669"/>
    <property type="project" value="UniProtKB-ARBA"/>
</dbReference>
<evidence type="ECO:0000313" key="6">
    <source>
        <dbReference type="EMBL" id="OGY73194.1"/>
    </source>
</evidence>
<feature type="domain" description="Solute-binding protein family 5" evidence="5">
    <location>
        <begin position="97"/>
        <end position="466"/>
    </location>
</feature>
<dbReference type="SUPFAM" id="SSF53850">
    <property type="entry name" value="Periplasmic binding protein-like II"/>
    <property type="match status" value="1"/>
</dbReference>
<proteinExistence type="inferred from homology"/>
<dbReference type="Pfam" id="PF00496">
    <property type="entry name" value="SBP_bac_5"/>
    <property type="match status" value="1"/>
</dbReference>
<keyword evidence="4" id="KW-0812">Transmembrane</keyword>
<dbReference type="AlphaFoldDB" id="A0A1G2A8M0"/>
<evidence type="ECO:0000259" key="5">
    <source>
        <dbReference type="Pfam" id="PF00496"/>
    </source>
</evidence>
<accession>A0A1G2A8M0</accession>
<dbReference type="GO" id="GO:0015833">
    <property type="term" value="P:peptide transport"/>
    <property type="evidence" value="ECO:0007669"/>
    <property type="project" value="TreeGrafter"/>
</dbReference>